<feature type="non-terminal residue" evidence="2">
    <location>
        <position position="1"/>
    </location>
</feature>
<evidence type="ECO:0000313" key="2">
    <source>
        <dbReference type="EMBL" id="KOB70336.1"/>
    </source>
</evidence>
<evidence type="ECO:0000313" key="3">
    <source>
        <dbReference type="Proteomes" id="UP000037510"/>
    </source>
</evidence>
<dbReference type="Proteomes" id="UP000037510">
    <property type="component" value="Unassembled WGS sequence"/>
</dbReference>
<accession>A0A0L7L4S8</accession>
<dbReference type="GO" id="GO:0003676">
    <property type="term" value="F:nucleic acid binding"/>
    <property type="evidence" value="ECO:0007669"/>
    <property type="project" value="InterPro"/>
</dbReference>
<name>A0A0L7L4S8_OPEBR</name>
<proteinExistence type="predicted"/>
<gene>
    <name evidence="2" type="ORF">OBRU01_14289</name>
</gene>
<reference evidence="2 3" key="1">
    <citation type="journal article" date="2015" name="Genome Biol. Evol.">
        <title>The genome of winter moth (Operophtera brumata) provides a genomic perspective on sexual dimorphism and phenology.</title>
        <authorList>
            <person name="Derks M.F."/>
            <person name="Smit S."/>
            <person name="Salis L."/>
            <person name="Schijlen E."/>
            <person name="Bossers A."/>
            <person name="Mateman C."/>
            <person name="Pijl A.S."/>
            <person name="de Ridder D."/>
            <person name="Groenen M.A."/>
            <person name="Visser M.E."/>
            <person name="Megens H.J."/>
        </authorList>
    </citation>
    <scope>NUCLEOTIDE SEQUENCE [LARGE SCALE GENOMIC DNA]</scope>
    <source>
        <strain evidence="2">WM2013NL</strain>
        <tissue evidence="2">Head and thorax</tissue>
    </source>
</reference>
<dbReference type="GO" id="GO:0004523">
    <property type="term" value="F:RNA-DNA hybrid ribonuclease activity"/>
    <property type="evidence" value="ECO:0007669"/>
    <property type="project" value="InterPro"/>
</dbReference>
<dbReference type="InterPro" id="IPR012337">
    <property type="entry name" value="RNaseH-like_sf"/>
</dbReference>
<dbReference type="CDD" id="cd09276">
    <property type="entry name" value="Rnase_HI_RT_non_LTR"/>
    <property type="match status" value="1"/>
</dbReference>
<dbReference type="Pfam" id="PF00075">
    <property type="entry name" value="RNase_H"/>
    <property type="match status" value="1"/>
</dbReference>
<keyword evidence="3" id="KW-1185">Reference proteome</keyword>
<sequence>AKWDSFSSSLDLASVNLIHINLENYLSAYRALVNAITETADQCFPIKKQARILSKISSPWWDSDCSSAVRERKNAEIEYNNSMTPENYIKYKRYAAKASRVLTKKKKLGWKSFCENLSPRTPPSIVWNQIKRFRGSCNTSIITSNDPFSWIDPFTDKLAPSFVPFIDSLPTPSSYITPSSVFDAVFSINELNLALDGLKDSSPGVDGIPYSFLSNYRKYSHLPHPVVQYQTFPLFSISFEALTFKPNIILDFGINKYSTNARNEFYERMDSEYNGWRTIYTDASKLDNTSSVGAAVWIPSTKIILNFKCPSVSSVFTGEATAILESIQFIKSHNLNNTIIFSDSKSSLQSILSNPFRSKSNFPIMLQIRESLFRCHELGLNVVMAWIPSHTGIP</sequence>
<dbReference type="InterPro" id="IPR002156">
    <property type="entry name" value="RNaseH_domain"/>
</dbReference>
<dbReference type="SUPFAM" id="SSF53098">
    <property type="entry name" value="Ribonuclease H-like"/>
    <property type="match status" value="1"/>
</dbReference>
<dbReference type="Gene3D" id="3.30.420.10">
    <property type="entry name" value="Ribonuclease H-like superfamily/Ribonuclease H"/>
    <property type="match status" value="1"/>
</dbReference>
<dbReference type="InterPro" id="IPR036397">
    <property type="entry name" value="RNaseH_sf"/>
</dbReference>
<evidence type="ECO:0000259" key="1">
    <source>
        <dbReference type="PROSITE" id="PS50879"/>
    </source>
</evidence>
<dbReference type="STRING" id="104452.A0A0L7L4S8"/>
<dbReference type="PROSITE" id="PS50879">
    <property type="entry name" value="RNASE_H_1"/>
    <property type="match status" value="1"/>
</dbReference>
<dbReference type="AlphaFoldDB" id="A0A0L7L4S8"/>
<dbReference type="EMBL" id="JTDY01003001">
    <property type="protein sequence ID" value="KOB70336.1"/>
    <property type="molecule type" value="Genomic_DNA"/>
</dbReference>
<protein>
    <submittedName>
        <fullName evidence="2">Putative pol-like protein</fullName>
    </submittedName>
</protein>
<comment type="caution">
    <text evidence="2">The sequence shown here is derived from an EMBL/GenBank/DDBJ whole genome shotgun (WGS) entry which is preliminary data.</text>
</comment>
<feature type="domain" description="RNase H type-1" evidence="1">
    <location>
        <begin position="273"/>
        <end position="394"/>
    </location>
</feature>
<feature type="non-terminal residue" evidence="2">
    <location>
        <position position="394"/>
    </location>
</feature>
<organism evidence="2 3">
    <name type="scientific">Operophtera brumata</name>
    <name type="common">Winter moth</name>
    <name type="synonym">Phalaena brumata</name>
    <dbReference type="NCBI Taxonomy" id="104452"/>
    <lineage>
        <taxon>Eukaryota</taxon>
        <taxon>Metazoa</taxon>
        <taxon>Ecdysozoa</taxon>
        <taxon>Arthropoda</taxon>
        <taxon>Hexapoda</taxon>
        <taxon>Insecta</taxon>
        <taxon>Pterygota</taxon>
        <taxon>Neoptera</taxon>
        <taxon>Endopterygota</taxon>
        <taxon>Lepidoptera</taxon>
        <taxon>Glossata</taxon>
        <taxon>Ditrysia</taxon>
        <taxon>Geometroidea</taxon>
        <taxon>Geometridae</taxon>
        <taxon>Larentiinae</taxon>
        <taxon>Operophtera</taxon>
    </lineage>
</organism>